<dbReference type="Proteomes" id="UP000759131">
    <property type="component" value="Unassembled WGS sequence"/>
</dbReference>
<dbReference type="Pfam" id="PF13927">
    <property type="entry name" value="Ig_3"/>
    <property type="match status" value="1"/>
</dbReference>
<dbReference type="Pfam" id="PF08205">
    <property type="entry name" value="C2-set_2"/>
    <property type="match status" value="1"/>
</dbReference>
<gene>
    <name evidence="7" type="ORF">OSB1V03_LOCUS5048</name>
</gene>
<keyword evidence="5" id="KW-1133">Transmembrane helix</keyword>
<dbReference type="EMBL" id="CAJPIZ010002440">
    <property type="protein sequence ID" value="CAG2105035.1"/>
    <property type="molecule type" value="Genomic_DNA"/>
</dbReference>
<dbReference type="SMART" id="SM00409">
    <property type="entry name" value="IG"/>
    <property type="match status" value="3"/>
</dbReference>
<proteinExistence type="predicted"/>
<feature type="domain" description="Ig-like" evidence="6">
    <location>
        <begin position="138"/>
        <end position="207"/>
    </location>
</feature>
<dbReference type="EMBL" id="OC857015">
    <property type="protein sequence ID" value="CAD7624605.1"/>
    <property type="molecule type" value="Genomic_DNA"/>
</dbReference>
<dbReference type="PROSITE" id="PS50835">
    <property type="entry name" value="IG_LIKE"/>
    <property type="match status" value="3"/>
</dbReference>
<evidence type="ECO:0000256" key="2">
    <source>
        <dbReference type="ARBA" id="ARBA00023136"/>
    </source>
</evidence>
<keyword evidence="5" id="KW-0812">Transmembrane</keyword>
<feature type="transmembrane region" description="Helical" evidence="5">
    <location>
        <begin position="417"/>
        <end position="441"/>
    </location>
</feature>
<keyword evidence="2 5" id="KW-0472">Membrane</keyword>
<dbReference type="Gene3D" id="2.60.40.10">
    <property type="entry name" value="Immunoglobulins"/>
    <property type="match status" value="3"/>
</dbReference>
<dbReference type="InterPro" id="IPR013783">
    <property type="entry name" value="Ig-like_fold"/>
</dbReference>
<dbReference type="InterPro" id="IPR007110">
    <property type="entry name" value="Ig-like_dom"/>
</dbReference>
<feature type="non-terminal residue" evidence="7">
    <location>
        <position position="1"/>
    </location>
</feature>
<protein>
    <recommendedName>
        <fullName evidence="6">Ig-like domain-containing protein</fullName>
    </recommendedName>
</protein>
<comment type="subcellular location">
    <subcellularLocation>
        <location evidence="1">Membrane</location>
        <topology evidence="1">Single-pass membrane protein</topology>
    </subcellularLocation>
</comment>
<evidence type="ECO:0000256" key="3">
    <source>
        <dbReference type="ARBA" id="ARBA00023157"/>
    </source>
</evidence>
<feature type="region of interest" description="Disordered" evidence="4">
    <location>
        <begin position="499"/>
        <end position="522"/>
    </location>
</feature>
<dbReference type="PANTHER" id="PTHR23278:SF19">
    <property type="entry name" value="OBSCURIN"/>
    <property type="match status" value="1"/>
</dbReference>
<reference evidence="7" key="1">
    <citation type="submission" date="2020-11" db="EMBL/GenBank/DDBJ databases">
        <authorList>
            <person name="Tran Van P."/>
        </authorList>
    </citation>
    <scope>NUCLEOTIDE SEQUENCE</scope>
</reference>
<accession>A0A7R9KM45</accession>
<evidence type="ECO:0000313" key="8">
    <source>
        <dbReference type="Proteomes" id="UP000759131"/>
    </source>
</evidence>
<evidence type="ECO:0000259" key="6">
    <source>
        <dbReference type="PROSITE" id="PS50835"/>
    </source>
</evidence>
<dbReference type="InterPro" id="IPR013162">
    <property type="entry name" value="CD80_C2-set"/>
</dbReference>
<dbReference type="OrthoDB" id="10006996at2759"/>
<dbReference type="InterPro" id="IPR003598">
    <property type="entry name" value="Ig_sub2"/>
</dbReference>
<dbReference type="AlphaFoldDB" id="A0A7R9KM45"/>
<evidence type="ECO:0000256" key="1">
    <source>
        <dbReference type="ARBA" id="ARBA00004167"/>
    </source>
</evidence>
<keyword evidence="3" id="KW-1015">Disulfide bond</keyword>
<evidence type="ECO:0000256" key="5">
    <source>
        <dbReference type="SAM" id="Phobius"/>
    </source>
</evidence>
<dbReference type="InterPro" id="IPR003599">
    <property type="entry name" value="Ig_sub"/>
</dbReference>
<feature type="compositionally biased region" description="Low complexity" evidence="4">
    <location>
        <begin position="499"/>
        <end position="515"/>
    </location>
</feature>
<feature type="domain" description="Ig-like" evidence="6">
    <location>
        <begin position="223"/>
        <end position="293"/>
    </location>
</feature>
<feature type="domain" description="Ig-like" evidence="6">
    <location>
        <begin position="34"/>
        <end position="124"/>
    </location>
</feature>
<evidence type="ECO:0000313" key="7">
    <source>
        <dbReference type="EMBL" id="CAD7624605.1"/>
    </source>
</evidence>
<dbReference type="GO" id="GO:0016020">
    <property type="term" value="C:membrane"/>
    <property type="evidence" value="ECO:0007669"/>
    <property type="project" value="UniProtKB-SubCell"/>
</dbReference>
<dbReference type="SMART" id="SM00408">
    <property type="entry name" value="IGc2"/>
    <property type="match status" value="1"/>
</dbReference>
<organism evidence="7">
    <name type="scientific">Medioppia subpectinata</name>
    <dbReference type="NCBI Taxonomy" id="1979941"/>
    <lineage>
        <taxon>Eukaryota</taxon>
        <taxon>Metazoa</taxon>
        <taxon>Ecdysozoa</taxon>
        <taxon>Arthropoda</taxon>
        <taxon>Chelicerata</taxon>
        <taxon>Arachnida</taxon>
        <taxon>Acari</taxon>
        <taxon>Acariformes</taxon>
        <taxon>Sarcoptiformes</taxon>
        <taxon>Oribatida</taxon>
        <taxon>Brachypylina</taxon>
        <taxon>Oppioidea</taxon>
        <taxon>Oppiidae</taxon>
        <taxon>Medioppia</taxon>
    </lineage>
</organism>
<evidence type="ECO:0000256" key="4">
    <source>
        <dbReference type="SAM" id="MobiDB-lite"/>
    </source>
</evidence>
<dbReference type="SUPFAM" id="SSF48726">
    <property type="entry name" value="Immunoglobulin"/>
    <property type="match status" value="3"/>
</dbReference>
<dbReference type="InterPro" id="IPR036179">
    <property type="entry name" value="Ig-like_dom_sf"/>
</dbReference>
<keyword evidence="8" id="KW-1185">Reference proteome</keyword>
<sequence>LIVDMDNNELKGLIGPYNEGEELKLICTTNGVKPTEVRITQLTPILVADREAIFECNTFGSRPKATLYWLFDGTRHNTPLNGELQTSTTLTINLKHAHNGVSLTCLAQNSKIDGSAISDELKLDIQYIPQLSLQLGTPTISLQSLQEGNDIYFDCHIDANPRPNAPILWRFNGIIQSNVSLVLQRVTRSQSGTYQCEATNQQGIALSNAIHLKIRYAPVCSTPFTLAFGVSLHESVDLECNVDANPPQVSFQWKFEGITDLANFNKINETSSILTYAPQSGQEYGTVECMAKNTIGIQQKSCKYHIIQADSSNSVFDNNIISISSSSLGGGVPALGSALGSGLGSSVTSNSFQLFVPNLTPATNFKLKLFATNSKGKSEQIWLKAQTLRPAERLVDSNSNASNDGSAGNYILRGKPMVMALLIGAGVVTLIVIALGVIAVVRVRRTEPNVQTAHTSQHDSRQQHTTHTSATLFEEDEDCEACCGDDCCDEMLLTSTTATTQPSQQQIQQQLHQNSNPSKGPPDIIPSFGFISGGLGLDNKNYITYGYQSDDVMQYVPQNDDLVHYAELSFCGQPLPAQQTIAQPSMTTKAQQQQQCVEYAKIEFNKSAQNTTQRVNLIGSGSPKFESTV</sequence>
<name>A0A7R9KM45_9ACAR</name>
<dbReference type="PANTHER" id="PTHR23278">
    <property type="entry name" value="SIDESTEP PROTEIN"/>
    <property type="match status" value="1"/>
</dbReference>